<evidence type="ECO:0000313" key="2">
    <source>
        <dbReference type="Proteomes" id="UP000618733"/>
    </source>
</evidence>
<dbReference type="EMBL" id="JAEHOI010000002">
    <property type="protein sequence ID" value="MBK0421137.1"/>
    <property type="molecule type" value="Genomic_DNA"/>
</dbReference>
<protein>
    <submittedName>
        <fullName evidence="1">Uncharacterized protein</fullName>
    </submittedName>
</protein>
<reference evidence="1" key="1">
    <citation type="submission" date="2020-12" db="EMBL/GenBank/DDBJ databases">
        <title>Leucobacter sp. CAS2, isolated from Chromium sludge.</title>
        <authorList>
            <person name="Xu Z."/>
        </authorList>
    </citation>
    <scope>NUCLEOTIDE SEQUENCE</scope>
    <source>
        <strain evidence="1">CSA2</strain>
    </source>
</reference>
<proteinExistence type="predicted"/>
<dbReference type="AlphaFoldDB" id="A0A934QDA0"/>
<sequence>MASDLDERESGAGAREGLFALIHAASHALEPERGRASVPLASEGSRGRAAAPIAPVSTEEIAAAIDRLELPRLEAGAAALREALASAVRAARYWQWPDGTDALAATPIVRDALARISRHVAGSPAAEYLTAEFSSRSQVSTAFDGAEHPAPLGATSRVLADWHRDTVRSEGEASLAYPADPADCPGGEWWSTPPFGVPMSTPREPDGSSAALWFTEDEFGWERAQLQPLGSPAELRVFEIDGPEAWAELCRRFPLDVSALVRRDWFETTGRPGDWVVPDWHAASNHFDAIHLTVLGYLSAAGSAIPVDAGRASVIAGWTPGGTSWLTDRFRYLGEPETWAREDTAGIGAWRRVGS</sequence>
<evidence type="ECO:0000313" key="1">
    <source>
        <dbReference type="EMBL" id="MBK0421137.1"/>
    </source>
</evidence>
<name>A0A934QDA0_9MICO</name>
<comment type="caution">
    <text evidence="1">The sequence shown here is derived from an EMBL/GenBank/DDBJ whole genome shotgun (WGS) entry which is preliminary data.</text>
</comment>
<gene>
    <name evidence="1" type="ORF">JD292_03455</name>
</gene>
<dbReference type="RefSeq" id="WP_200131324.1">
    <property type="nucleotide sequence ID" value="NZ_JAEHOI010000002.1"/>
</dbReference>
<organism evidence="1 2">
    <name type="scientific">Leucobacter edaphi</name>
    <dbReference type="NCBI Taxonomy" id="2796472"/>
    <lineage>
        <taxon>Bacteria</taxon>
        <taxon>Bacillati</taxon>
        <taxon>Actinomycetota</taxon>
        <taxon>Actinomycetes</taxon>
        <taxon>Micrococcales</taxon>
        <taxon>Microbacteriaceae</taxon>
        <taxon>Leucobacter</taxon>
    </lineage>
</organism>
<keyword evidence="2" id="KW-1185">Reference proteome</keyword>
<dbReference type="Proteomes" id="UP000618733">
    <property type="component" value="Unassembled WGS sequence"/>
</dbReference>
<accession>A0A934QDA0</accession>